<dbReference type="GO" id="GO:0016887">
    <property type="term" value="F:ATP hydrolysis activity"/>
    <property type="evidence" value="ECO:0007669"/>
    <property type="project" value="InterPro"/>
</dbReference>
<keyword evidence="4" id="KW-1003">Cell membrane</keyword>
<comment type="caution">
    <text evidence="10">The sequence shown here is derived from an EMBL/GenBank/DDBJ whole genome shotgun (WGS) entry which is preliminary data.</text>
</comment>
<gene>
    <name evidence="10" type="ORF">IQ16_05874</name>
</gene>
<evidence type="ECO:0000256" key="3">
    <source>
        <dbReference type="ARBA" id="ARBA00022448"/>
    </source>
</evidence>
<proteinExistence type="inferred from homology"/>
<feature type="domain" description="ABC transporter" evidence="9">
    <location>
        <begin position="7"/>
        <end position="256"/>
    </location>
</feature>
<keyword evidence="7" id="KW-0472">Membrane</keyword>
<evidence type="ECO:0000313" key="11">
    <source>
        <dbReference type="Proteomes" id="UP000316291"/>
    </source>
</evidence>
<dbReference type="InterPro" id="IPR003593">
    <property type="entry name" value="AAA+_ATPase"/>
</dbReference>
<dbReference type="FunFam" id="3.40.50.300:FF:000016">
    <property type="entry name" value="Oligopeptide ABC transporter ATP-binding component"/>
    <property type="match status" value="1"/>
</dbReference>
<evidence type="ECO:0000256" key="7">
    <source>
        <dbReference type="ARBA" id="ARBA00023136"/>
    </source>
</evidence>
<dbReference type="InterPro" id="IPR013563">
    <property type="entry name" value="Oligopep_ABC_C"/>
</dbReference>
<dbReference type="InterPro" id="IPR017871">
    <property type="entry name" value="ABC_transporter-like_CS"/>
</dbReference>
<protein>
    <submittedName>
        <fullName evidence="10">Peptide/nickel transport system ATP-binding protein</fullName>
    </submittedName>
</protein>
<dbReference type="SUPFAM" id="SSF52540">
    <property type="entry name" value="P-loop containing nucleoside triphosphate hydrolases"/>
    <property type="match status" value="1"/>
</dbReference>
<evidence type="ECO:0000256" key="4">
    <source>
        <dbReference type="ARBA" id="ARBA00022475"/>
    </source>
</evidence>
<dbReference type="OrthoDB" id="9815712at2"/>
<keyword evidence="5" id="KW-0547">Nucleotide-binding</keyword>
<name>A0A562R4I9_9BRAD</name>
<dbReference type="InterPro" id="IPR050388">
    <property type="entry name" value="ABC_Ni/Peptide_Import"/>
</dbReference>
<dbReference type="Proteomes" id="UP000316291">
    <property type="component" value="Unassembled WGS sequence"/>
</dbReference>
<evidence type="ECO:0000256" key="8">
    <source>
        <dbReference type="ARBA" id="ARBA00024722"/>
    </source>
</evidence>
<comment type="subcellular location">
    <subcellularLocation>
        <location evidence="1">Cell inner membrane</location>
        <topology evidence="1">Peripheral membrane protein</topology>
    </subcellularLocation>
</comment>
<comment type="function">
    <text evidence="8">Involved in beta-(1--&gt;2)glucan export. Transmembrane domains (TMD) form a pore in the inner membrane and the ATP-binding domain (NBD) is responsible for energy generation.</text>
</comment>
<dbReference type="GO" id="GO:0005524">
    <property type="term" value="F:ATP binding"/>
    <property type="evidence" value="ECO:0007669"/>
    <property type="project" value="UniProtKB-KW"/>
</dbReference>
<dbReference type="PANTHER" id="PTHR43297">
    <property type="entry name" value="OLIGOPEPTIDE TRANSPORT ATP-BINDING PROTEIN APPD"/>
    <property type="match status" value="1"/>
</dbReference>
<accession>A0A562R4I9</accession>
<dbReference type="GO" id="GO:0005886">
    <property type="term" value="C:plasma membrane"/>
    <property type="evidence" value="ECO:0007669"/>
    <property type="project" value="UniProtKB-SubCell"/>
</dbReference>
<dbReference type="EMBL" id="VLLA01000018">
    <property type="protein sequence ID" value="TWI64002.1"/>
    <property type="molecule type" value="Genomic_DNA"/>
</dbReference>
<keyword evidence="6 10" id="KW-0067">ATP-binding</keyword>
<organism evidence="10 11">
    <name type="scientific">Bradyrhizobium huanghuaihaiense</name>
    <dbReference type="NCBI Taxonomy" id="990078"/>
    <lineage>
        <taxon>Bacteria</taxon>
        <taxon>Pseudomonadati</taxon>
        <taxon>Pseudomonadota</taxon>
        <taxon>Alphaproteobacteria</taxon>
        <taxon>Hyphomicrobiales</taxon>
        <taxon>Nitrobacteraceae</taxon>
        <taxon>Bradyrhizobium</taxon>
    </lineage>
</organism>
<dbReference type="InterPro" id="IPR027417">
    <property type="entry name" value="P-loop_NTPase"/>
</dbReference>
<dbReference type="NCBIfam" id="TIGR01727">
    <property type="entry name" value="oligo_HPY"/>
    <property type="match status" value="1"/>
</dbReference>
<dbReference type="CDD" id="cd03257">
    <property type="entry name" value="ABC_NikE_OppD_transporters"/>
    <property type="match status" value="1"/>
</dbReference>
<reference evidence="10 11" key="1">
    <citation type="journal article" date="2015" name="Stand. Genomic Sci.">
        <title>Genomic Encyclopedia of Bacterial and Archaeal Type Strains, Phase III: the genomes of soil and plant-associated and newly described type strains.</title>
        <authorList>
            <person name="Whitman W.B."/>
            <person name="Woyke T."/>
            <person name="Klenk H.P."/>
            <person name="Zhou Y."/>
            <person name="Lilburn T.G."/>
            <person name="Beck B.J."/>
            <person name="De Vos P."/>
            <person name="Vandamme P."/>
            <person name="Eisen J.A."/>
            <person name="Garrity G."/>
            <person name="Hugenholtz P."/>
            <person name="Kyrpides N.C."/>
        </authorList>
    </citation>
    <scope>NUCLEOTIDE SEQUENCE [LARGE SCALE GENOMIC DNA]</scope>
    <source>
        <strain evidence="10 11">CGMCC 1.10948</strain>
    </source>
</reference>
<dbReference type="PROSITE" id="PS50893">
    <property type="entry name" value="ABC_TRANSPORTER_2"/>
    <property type="match status" value="1"/>
</dbReference>
<sequence length="331" mass="36096">MAPLLEIKGLKTHFSTDDGILQAVDGVDISINKGETLCVVGESGCGKTVTAMSILKLIAMPPGRIAAGQIIFEGRDLVPLTSNQLDEIRAKEIGFIFQEPMTSLNPVLTIGEQIAESLRRHEAVTKKQALERTIEMLKLVQIPNAEGRVHNYPHQFSGGMRQRVMIAMALACKPKLIIADEPTTALDVTIQAQILDLLQDMKERFGMAVMLITHAMGVVAETAQRVVVMYAGKVVEEAPVDDLFGDPRHPYTQGLIRSIPRIDLDSEHKTRLEAIGGSVPILINPPVGCRFAPRCKFAMNVCIEKEPLLREVSPGHRMACHLGDTQLGGAA</sequence>
<keyword evidence="11" id="KW-1185">Reference proteome</keyword>
<dbReference type="Pfam" id="PF00005">
    <property type="entry name" value="ABC_tran"/>
    <property type="match status" value="1"/>
</dbReference>
<evidence type="ECO:0000256" key="2">
    <source>
        <dbReference type="ARBA" id="ARBA00005417"/>
    </source>
</evidence>
<dbReference type="PROSITE" id="PS00211">
    <property type="entry name" value="ABC_TRANSPORTER_1"/>
    <property type="match status" value="1"/>
</dbReference>
<keyword evidence="3" id="KW-0813">Transport</keyword>
<evidence type="ECO:0000256" key="1">
    <source>
        <dbReference type="ARBA" id="ARBA00004417"/>
    </source>
</evidence>
<dbReference type="PANTHER" id="PTHR43297:SF2">
    <property type="entry name" value="DIPEPTIDE TRANSPORT ATP-BINDING PROTEIN DPPD"/>
    <property type="match status" value="1"/>
</dbReference>
<dbReference type="GO" id="GO:0015833">
    <property type="term" value="P:peptide transport"/>
    <property type="evidence" value="ECO:0007669"/>
    <property type="project" value="InterPro"/>
</dbReference>
<evidence type="ECO:0000313" key="10">
    <source>
        <dbReference type="EMBL" id="TWI64002.1"/>
    </source>
</evidence>
<dbReference type="InterPro" id="IPR003439">
    <property type="entry name" value="ABC_transporter-like_ATP-bd"/>
</dbReference>
<comment type="similarity">
    <text evidence="2">Belongs to the ABC transporter superfamily.</text>
</comment>
<dbReference type="RefSeq" id="WP_018646500.1">
    <property type="nucleotide sequence ID" value="NZ_CP104172.1"/>
</dbReference>
<dbReference type="SMART" id="SM00382">
    <property type="entry name" value="AAA"/>
    <property type="match status" value="1"/>
</dbReference>
<dbReference type="AlphaFoldDB" id="A0A562R4I9"/>
<dbReference type="GO" id="GO:0055085">
    <property type="term" value="P:transmembrane transport"/>
    <property type="evidence" value="ECO:0007669"/>
    <property type="project" value="UniProtKB-ARBA"/>
</dbReference>
<dbReference type="Gene3D" id="3.40.50.300">
    <property type="entry name" value="P-loop containing nucleotide triphosphate hydrolases"/>
    <property type="match status" value="1"/>
</dbReference>
<evidence type="ECO:0000259" key="9">
    <source>
        <dbReference type="PROSITE" id="PS50893"/>
    </source>
</evidence>
<evidence type="ECO:0000256" key="6">
    <source>
        <dbReference type="ARBA" id="ARBA00022840"/>
    </source>
</evidence>
<evidence type="ECO:0000256" key="5">
    <source>
        <dbReference type="ARBA" id="ARBA00022741"/>
    </source>
</evidence>
<dbReference type="Pfam" id="PF08352">
    <property type="entry name" value="oligo_HPY"/>
    <property type="match status" value="1"/>
</dbReference>